<comment type="caution">
    <text evidence="1">The sequence shown here is derived from an EMBL/GenBank/DDBJ whole genome shotgun (WGS) entry which is preliminary data.</text>
</comment>
<proteinExistence type="predicted"/>
<accession>A0ACC0VBM0</accession>
<gene>
    <name evidence="1" type="ORF">N3K66_002210</name>
</gene>
<protein>
    <submittedName>
        <fullName evidence="1">Uncharacterized protein</fullName>
    </submittedName>
</protein>
<evidence type="ECO:0000313" key="1">
    <source>
        <dbReference type="EMBL" id="KAI9902858.1"/>
    </source>
</evidence>
<organism evidence="1 2">
    <name type="scientific">Trichothecium roseum</name>
    <dbReference type="NCBI Taxonomy" id="47278"/>
    <lineage>
        <taxon>Eukaryota</taxon>
        <taxon>Fungi</taxon>
        <taxon>Dikarya</taxon>
        <taxon>Ascomycota</taxon>
        <taxon>Pezizomycotina</taxon>
        <taxon>Sordariomycetes</taxon>
        <taxon>Hypocreomycetidae</taxon>
        <taxon>Hypocreales</taxon>
        <taxon>Hypocreales incertae sedis</taxon>
        <taxon>Trichothecium</taxon>
    </lineage>
</organism>
<dbReference type="Proteomes" id="UP001163324">
    <property type="component" value="Chromosome 2"/>
</dbReference>
<name>A0ACC0VBM0_9HYPO</name>
<evidence type="ECO:0000313" key="2">
    <source>
        <dbReference type="Proteomes" id="UP001163324"/>
    </source>
</evidence>
<sequence>MDGSGSSVSPNVRDESVRKASMDESDELDSSQRRAMTRKRIPSDQWEAKRAIITKLYQEEKRSLKEVMDILERDYNFKATVKMFKSRIWKWGLDKKLKSDEVLAIMILKRDRDAQHKPSQFTIRGQPVDLDNINRYVKRNPSLLARMRAGEAPSVQTSIEVACHTPPPSPTMSLPPNPQAQPQPPREVYRTEELLTLFRDYIDGSFTAMHWDWKYNVYCEGRAMGDRSEELFERVLTSFAMVNHSLMRGDQVSVEGILNPAFESFKEIVSAESPLFVVRTVCLLWYLERHYKNDLLRLVMNYLGSLVPIVLGQHHILARIWHVLCTTPFTDYYELSSCLYSMLVPLLEERIGPANYLMAMLYSDHIDCVVQRDADALPVATRYRARADATGHRHPWLVELAVTQTAVLCRQHEADGRFHEAMEHLRNLKTYDLAEEQDAAIDVQMGNYFFRLGDLPSAVAAYRRATRTVVATGSDERLLKSCLNNLETALVRQGWAYEASRVHQYRLARTADFAADTSGFVKAVPGAIPESDPRPYNRDSHIPIVPNYTGELDQRYAEQDASWLWKGGSVQESYRHSHSAKEEVIPVPHHPSQQHQHQQPHHPSHPPPQALRPQPHHAQHPSHHPQIMSTPVAAESWVGVPSAVVGDEEWMAPHSQMPDINYGWQQTHSYQ</sequence>
<dbReference type="EMBL" id="CM047941">
    <property type="protein sequence ID" value="KAI9902858.1"/>
    <property type="molecule type" value="Genomic_DNA"/>
</dbReference>
<keyword evidence="2" id="KW-1185">Reference proteome</keyword>
<reference evidence="1" key="1">
    <citation type="submission" date="2022-10" db="EMBL/GenBank/DDBJ databases">
        <title>Complete Genome of Trichothecium roseum strain YXFP-22015, a Plant Pathogen Isolated from Citrus.</title>
        <authorList>
            <person name="Wang Y."/>
            <person name="Zhu L."/>
        </authorList>
    </citation>
    <scope>NUCLEOTIDE SEQUENCE</scope>
    <source>
        <strain evidence="1">YXFP-22015</strain>
    </source>
</reference>